<dbReference type="SMART" id="SM00355">
    <property type="entry name" value="ZnF_C2H2"/>
    <property type="match status" value="9"/>
</dbReference>
<dbReference type="PANTHER" id="PTHR46179">
    <property type="entry name" value="ZINC FINGER PROTEIN"/>
    <property type="match status" value="1"/>
</dbReference>
<dbReference type="InterPro" id="IPR013087">
    <property type="entry name" value="Znf_C2H2_type"/>
</dbReference>
<keyword evidence="7" id="KW-0539">Nucleus</keyword>
<evidence type="ECO:0000256" key="6">
    <source>
        <dbReference type="ARBA" id="ARBA00023163"/>
    </source>
</evidence>
<dbReference type="GO" id="GO:0080084">
    <property type="term" value="F:5S rDNA binding"/>
    <property type="evidence" value="ECO:0007669"/>
    <property type="project" value="TreeGrafter"/>
</dbReference>
<dbReference type="GO" id="GO:0005730">
    <property type="term" value="C:nucleolus"/>
    <property type="evidence" value="ECO:0007669"/>
    <property type="project" value="TreeGrafter"/>
</dbReference>
<feature type="domain" description="C2H2-type" evidence="9">
    <location>
        <begin position="246"/>
        <end position="275"/>
    </location>
</feature>
<organism evidence="10 11">
    <name type="scientific">Ziziphus jujuba var. spinosa</name>
    <dbReference type="NCBI Taxonomy" id="714518"/>
    <lineage>
        <taxon>Eukaryota</taxon>
        <taxon>Viridiplantae</taxon>
        <taxon>Streptophyta</taxon>
        <taxon>Embryophyta</taxon>
        <taxon>Tracheophyta</taxon>
        <taxon>Spermatophyta</taxon>
        <taxon>Magnoliopsida</taxon>
        <taxon>eudicotyledons</taxon>
        <taxon>Gunneridae</taxon>
        <taxon>Pentapetalae</taxon>
        <taxon>rosids</taxon>
        <taxon>fabids</taxon>
        <taxon>Rosales</taxon>
        <taxon>Rhamnaceae</taxon>
        <taxon>Paliureae</taxon>
        <taxon>Ziziphus</taxon>
    </lineage>
</organism>
<evidence type="ECO:0000256" key="5">
    <source>
        <dbReference type="ARBA" id="ARBA00023015"/>
    </source>
</evidence>
<dbReference type="GO" id="GO:0008270">
    <property type="term" value="F:zinc ion binding"/>
    <property type="evidence" value="ECO:0007669"/>
    <property type="project" value="UniProtKB-KW"/>
</dbReference>
<evidence type="ECO:0000256" key="1">
    <source>
        <dbReference type="ARBA" id="ARBA00004123"/>
    </source>
</evidence>
<dbReference type="Proteomes" id="UP000813462">
    <property type="component" value="Unassembled WGS sequence"/>
</dbReference>
<dbReference type="InterPro" id="IPR051061">
    <property type="entry name" value="Zinc_finger_trans_reg"/>
</dbReference>
<accession>A0A978UEF9</accession>
<evidence type="ECO:0000256" key="2">
    <source>
        <dbReference type="ARBA" id="ARBA00022723"/>
    </source>
</evidence>
<dbReference type="EMBL" id="JAEACU010000012">
    <property type="protein sequence ID" value="KAH7513152.1"/>
    <property type="molecule type" value="Genomic_DNA"/>
</dbReference>
<proteinExistence type="predicted"/>
<dbReference type="PANTHER" id="PTHR46179:SF13">
    <property type="entry name" value="C2H2-TYPE DOMAIN-CONTAINING PROTEIN"/>
    <property type="match status" value="1"/>
</dbReference>
<evidence type="ECO:0000256" key="3">
    <source>
        <dbReference type="ARBA" id="ARBA00022771"/>
    </source>
</evidence>
<evidence type="ECO:0000256" key="7">
    <source>
        <dbReference type="ARBA" id="ARBA00023242"/>
    </source>
</evidence>
<keyword evidence="3 8" id="KW-0863">Zinc-finger</keyword>
<sequence length="678" mass="77869">MACILSSSSSPAPLTRTHLSFELLPARSSSSSLAWVSTFPAINISTIKDPPFYPLNKPMNPNILIWDFCSRSKEDKVVKLSRPLCGEREMEEVDDIKKPIFRDIRRYFCDYCGICRSNKSLVAAHMLTHHKEEVNKARTDGDGDTGGLKASNTCPECGVSFKKPAYLKQHLQSHSLERPYRCSVEDCHSSYRRKDHLTRHLLQHQGKLFRCPIENCNHEFAIQGNVKRHGRQLHDEDRPSTTQKQYVCQEIGCGKVFRFASRLQKHEDSHVKLDSVEAFCSEPGCMKPFTNEQCLKAHLQSCHQHITCEICGTKQLRKNIKRHLRAHDTKDSTERVKCNYKGCDHTFSNVSCCFLNCGMGCMFIFTNAKLAFILKSNLQQHVRAVHLKKKPFVCGFSGCSMRFSYKHLRENHEKTGAHVYIHAKRWTEEEVPTVEMLVRKVTPPDQSEEGAEYLSWLAQEIQGDAVVGLFDMHLKKELSWSKLKYLLLHYAILVTLNLAKLGQNGGKKYQCNWLCGVRNLLCLVMLAMVVRKKHQCNLLCRVMLALFKYSLAMGPFNNLSGTCVFFLVAPEDYFIRAAAWTRRSRGELANKPNRKSWKQRTEMYMKPFLLNVFFSKKFIHAKVMHRGTSKVSYWKVIAERSKESDVYAMSYEPKKGERIEGKLGIVLDTIKENGVIFV</sequence>
<evidence type="ECO:0000259" key="9">
    <source>
        <dbReference type="PROSITE" id="PS50157"/>
    </source>
</evidence>
<keyword evidence="5" id="KW-0805">Transcription regulation</keyword>
<feature type="domain" description="C2H2-type" evidence="9">
    <location>
        <begin position="180"/>
        <end position="209"/>
    </location>
</feature>
<evidence type="ECO:0000256" key="4">
    <source>
        <dbReference type="ARBA" id="ARBA00022833"/>
    </source>
</evidence>
<evidence type="ECO:0000313" key="11">
    <source>
        <dbReference type="Proteomes" id="UP000813462"/>
    </source>
</evidence>
<protein>
    <recommendedName>
        <fullName evidence="9">C2H2-type domain-containing protein</fullName>
    </recommendedName>
</protein>
<dbReference type="AlphaFoldDB" id="A0A978UEF9"/>
<keyword evidence="2" id="KW-0479">Metal-binding</keyword>
<reference evidence="10" key="1">
    <citation type="journal article" date="2021" name="Front. Plant Sci.">
        <title>Chromosome-Scale Genome Assembly for Chinese Sour Jujube and Insights Into Its Genome Evolution and Domestication Signature.</title>
        <authorList>
            <person name="Shen L.-Y."/>
            <person name="Luo H."/>
            <person name="Wang X.-L."/>
            <person name="Wang X.-M."/>
            <person name="Qiu X.-J."/>
            <person name="Liu H."/>
            <person name="Zhou S.-S."/>
            <person name="Jia K.-H."/>
            <person name="Nie S."/>
            <person name="Bao Y.-T."/>
            <person name="Zhang R.-G."/>
            <person name="Yun Q.-Z."/>
            <person name="Chai Y.-H."/>
            <person name="Lu J.-Y."/>
            <person name="Li Y."/>
            <person name="Zhao S.-W."/>
            <person name="Mao J.-F."/>
            <person name="Jia S.-G."/>
            <person name="Mao Y.-M."/>
        </authorList>
    </citation>
    <scope>NUCLEOTIDE SEQUENCE</scope>
    <source>
        <strain evidence="10">AT0</strain>
        <tissue evidence="10">Leaf</tissue>
    </source>
</reference>
<keyword evidence="4" id="KW-0862">Zinc</keyword>
<dbReference type="GO" id="GO:0006357">
    <property type="term" value="P:regulation of transcription by RNA polymerase II"/>
    <property type="evidence" value="ECO:0007669"/>
    <property type="project" value="TreeGrafter"/>
</dbReference>
<gene>
    <name evidence="10" type="ORF">FEM48_Zijuj12G0166300</name>
</gene>
<dbReference type="SUPFAM" id="SSF57667">
    <property type="entry name" value="beta-beta-alpha zinc fingers"/>
    <property type="match status" value="4"/>
</dbReference>
<feature type="domain" description="C2H2-type" evidence="9">
    <location>
        <begin position="209"/>
        <end position="239"/>
    </location>
</feature>
<dbReference type="Gene3D" id="3.30.160.60">
    <property type="entry name" value="Classic Zinc Finger"/>
    <property type="match status" value="4"/>
</dbReference>
<dbReference type="PROSITE" id="PS00028">
    <property type="entry name" value="ZINC_FINGER_C2H2_1"/>
    <property type="match status" value="6"/>
</dbReference>
<feature type="domain" description="C2H2-type" evidence="9">
    <location>
        <begin position="152"/>
        <end position="179"/>
    </location>
</feature>
<evidence type="ECO:0000313" key="10">
    <source>
        <dbReference type="EMBL" id="KAH7513152.1"/>
    </source>
</evidence>
<comment type="caution">
    <text evidence="10">The sequence shown here is derived from an EMBL/GenBank/DDBJ whole genome shotgun (WGS) entry which is preliminary data.</text>
</comment>
<dbReference type="InterPro" id="IPR036236">
    <property type="entry name" value="Znf_C2H2_sf"/>
</dbReference>
<keyword evidence="6" id="KW-0804">Transcription</keyword>
<dbReference type="PROSITE" id="PS50157">
    <property type="entry name" value="ZINC_FINGER_C2H2_2"/>
    <property type="match status" value="4"/>
</dbReference>
<comment type="subcellular location">
    <subcellularLocation>
        <location evidence="1">Nucleus</location>
    </subcellularLocation>
</comment>
<evidence type="ECO:0000256" key="8">
    <source>
        <dbReference type="PROSITE-ProRule" id="PRU00042"/>
    </source>
</evidence>
<dbReference type="Pfam" id="PF00096">
    <property type="entry name" value="zf-C2H2"/>
    <property type="match status" value="3"/>
</dbReference>
<dbReference type="GO" id="GO:0003700">
    <property type="term" value="F:DNA-binding transcription factor activity"/>
    <property type="evidence" value="ECO:0007669"/>
    <property type="project" value="TreeGrafter"/>
</dbReference>
<name>A0A978UEF9_ZIZJJ</name>